<dbReference type="SUPFAM" id="SSF53850">
    <property type="entry name" value="Periplasmic binding protein-like II"/>
    <property type="match status" value="1"/>
</dbReference>
<dbReference type="InterPro" id="IPR036388">
    <property type="entry name" value="WH-like_DNA-bd_sf"/>
</dbReference>
<dbReference type="InterPro" id="IPR000847">
    <property type="entry name" value="LysR_HTH_N"/>
</dbReference>
<dbReference type="AlphaFoldDB" id="A0A1G6HUJ9"/>
<dbReference type="STRING" id="361279.SAMN05421663_10113"/>
<evidence type="ECO:0000256" key="1">
    <source>
        <dbReference type="ARBA" id="ARBA00009437"/>
    </source>
</evidence>
<dbReference type="GO" id="GO:0003700">
    <property type="term" value="F:DNA-binding transcription factor activity"/>
    <property type="evidence" value="ECO:0007669"/>
    <property type="project" value="InterPro"/>
</dbReference>
<evidence type="ECO:0000256" key="2">
    <source>
        <dbReference type="ARBA" id="ARBA00023015"/>
    </source>
</evidence>
<dbReference type="InterPro" id="IPR036390">
    <property type="entry name" value="WH_DNA-bd_sf"/>
</dbReference>
<accession>A0A1G6HUJ9</accession>
<organism evidence="6 7">
    <name type="scientific">Terribacillus halophilus</name>
    <dbReference type="NCBI Taxonomy" id="361279"/>
    <lineage>
        <taxon>Bacteria</taxon>
        <taxon>Bacillati</taxon>
        <taxon>Bacillota</taxon>
        <taxon>Bacilli</taxon>
        <taxon>Bacillales</taxon>
        <taxon>Bacillaceae</taxon>
        <taxon>Terribacillus</taxon>
    </lineage>
</organism>
<keyword evidence="2" id="KW-0805">Transcription regulation</keyword>
<keyword evidence="7" id="KW-1185">Reference proteome</keyword>
<gene>
    <name evidence="6" type="ORF">SAMN05421663_10113</name>
</gene>
<evidence type="ECO:0000256" key="3">
    <source>
        <dbReference type="ARBA" id="ARBA00023125"/>
    </source>
</evidence>
<dbReference type="CDD" id="cd08420">
    <property type="entry name" value="PBP2_CysL_like"/>
    <property type="match status" value="1"/>
</dbReference>
<dbReference type="GO" id="GO:0000976">
    <property type="term" value="F:transcription cis-regulatory region binding"/>
    <property type="evidence" value="ECO:0007669"/>
    <property type="project" value="TreeGrafter"/>
</dbReference>
<comment type="similarity">
    <text evidence="1">Belongs to the LysR transcriptional regulatory family.</text>
</comment>
<keyword evidence="3 6" id="KW-0238">DNA-binding</keyword>
<dbReference type="Pfam" id="PF00126">
    <property type="entry name" value="HTH_1"/>
    <property type="match status" value="1"/>
</dbReference>
<protein>
    <submittedName>
        <fullName evidence="6">DNA-binding transcriptional regulator, LysR family</fullName>
    </submittedName>
</protein>
<dbReference type="Gene3D" id="3.40.190.290">
    <property type="match status" value="1"/>
</dbReference>
<sequence>MHMDELETFLTLAREKNFTRTAAIRGLSQPTVTVHIKNLENEFSTAFITRTTKHVQLTTEGELFYDHALQMMTLYKNIKETLYEQKNHVSGLLRIGASYTIGEYLLPKVLAHLHAVYDHLEFQLTIGNSDSVIETVRRFEVDIGLVEGEIHSREVLQESFQEDQLVIVSSSAKPIRTVEELSEQVWIIREEGSGTRQAFDHFVSEKGLRIKSRFIFSSTQAIKNAVSSGMGIALLSQAAIQEELRYGTLQVVSINGFQEKRSFSYVIAKKKQITKNMELFLDSLLSG</sequence>
<dbReference type="PANTHER" id="PTHR30126">
    <property type="entry name" value="HTH-TYPE TRANSCRIPTIONAL REGULATOR"/>
    <property type="match status" value="1"/>
</dbReference>
<evidence type="ECO:0000256" key="4">
    <source>
        <dbReference type="ARBA" id="ARBA00023163"/>
    </source>
</evidence>
<dbReference type="Gene3D" id="1.10.10.10">
    <property type="entry name" value="Winged helix-like DNA-binding domain superfamily/Winged helix DNA-binding domain"/>
    <property type="match status" value="1"/>
</dbReference>
<dbReference type="InterPro" id="IPR005119">
    <property type="entry name" value="LysR_subst-bd"/>
</dbReference>
<evidence type="ECO:0000313" key="6">
    <source>
        <dbReference type="EMBL" id="SDB97515.1"/>
    </source>
</evidence>
<dbReference type="EMBL" id="FMZB01000001">
    <property type="protein sequence ID" value="SDB97515.1"/>
    <property type="molecule type" value="Genomic_DNA"/>
</dbReference>
<keyword evidence="4" id="KW-0804">Transcription</keyword>
<reference evidence="7" key="1">
    <citation type="submission" date="2016-10" db="EMBL/GenBank/DDBJ databases">
        <authorList>
            <person name="Varghese N."/>
            <person name="Submissions S."/>
        </authorList>
    </citation>
    <scope>NUCLEOTIDE SEQUENCE [LARGE SCALE GENOMIC DNA]</scope>
    <source>
        <strain evidence="7">DSM 21620</strain>
    </source>
</reference>
<dbReference type="OrthoDB" id="9785745at2"/>
<name>A0A1G6HUJ9_9BACI</name>
<evidence type="ECO:0000259" key="5">
    <source>
        <dbReference type="PROSITE" id="PS50931"/>
    </source>
</evidence>
<evidence type="ECO:0000313" key="7">
    <source>
        <dbReference type="Proteomes" id="UP000198666"/>
    </source>
</evidence>
<dbReference type="PROSITE" id="PS50931">
    <property type="entry name" value="HTH_LYSR"/>
    <property type="match status" value="1"/>
</dbReference>
<proteinExistence type="inferred from homology"/>
<dbReference type="PANTHER" id="PTHR30126:SF39">
    <property type="entry name" value="HTH-TYPE TRANSCRIPTIONAL REGULATOR CYSL"/>
    <property type="match status" value="1"/>
</dbReference>
<dbReference type="Pfam" id="PF03466">
    <property type="entry name" value="LysR_substrate"/>
    <property type="match status" value="1"/>
</dbReference>
<dbReference type="SUPFAM" id="SSF46785">
    <property type="entry name" value="Winged helix' DNA-binding domain"/>
    <property type="match status" value="1"/>
</dbReference>
<dbReference type="Proteomes" id="UP000198666">
    <property type="component" value="Unassembled WGS sequence"/>
</dbReference>
<feature type="domain" description="HTH lysR-type" evidence="5">
    <location>
        <begin position="1"/>
        <end position="58"/>
    </location>
</feature>
<dbReference type="FunFam" id="1.10.10.10:FF:000001">
    <property type="entry name" value="LysR family transcriptional regulator"/>
    <property type="match status" value="1"/>
</dbReference>